<evidence type="ECO:0000256" key="2">
    <source>
        <dbReference type="SAM" id="SignalP"/>
    </source>
</evidence>
<proteinExistence type="predicted"/>
<evidence type="ECO:0000256" key="1">
    <source>
        <dbReference type="SAM" id="Phobius"/>
    </source>
</evidence>
<keyword evidence="1" id="KW-0812">Transmembrane</keyword>
<keyword evidence="2" id="KW-0732">Signal</keyword>
<feature type="transmembrane region" description="Helical" evidence="1">
    <location>
        <begin position="193"/>
        <end position="219"/>
    </location>
</feature>
<dbReference type="Proteomes" id="UP001487740">
    <property type="component" value="Unassembled WGS sequence"/>
</dbReference>
<keyword evidence="4" id="KW-1185">Reference proteome</keyword>
<evidence type="ECO:0000313" key="3">
    <source>
        <dbReference type="EMBL" id="KAK8407862.1"/>
    </source>
</evidence>
<sequence length="284" mass="31804">MVKVLPSLLLLLALSSEGTSSPTTTYNGTEIVLVKKNAVKLIKTTRETSISVAGKPEDGFQGLLLQVIDSDDTQLQAWLLEGHQCLPQSGKWQHMKAWCTITNKSSFSMGIVTDECQLMCTDDYHPQSFKEFALVAYGSSRWIAEELPDNSSFAYRDPSNVQLLNFSNCIIHPYDTNTALETTTPSVTASSPWVFLPLFVLVTTFLLVALVVVVVMFIVHFKRKQQLLLDAVRFHFQSGHHDDHSHKEWESEDSWMSTDSVTAAPVHPSVTESKYLQECGNCMR</sequence>
<feature type="signal peptide" evidence="2">
    <location>
        <begin position="1"/>
        <end position="20"/>
    </location>
</feature>
<accession>A0AAW0V6A8</accession>
<keyword evidence="1" id="KW-1133">Transmembrane helix</keyword>
<dbReference type="AlphaFoldDB" id="A0AAW0V6A8"/>
<comment type="caution">
    <text evidence="3">The sequence shown here is derived from an EMBL/GenBank/DDBJ whole genome shotgun (WGS) entry which is preliminary data.</text>
</comment>
<organism evidence="3 4">
    <name type="scientific">Scylla paramamosain</name>
    <name type="common">Mud crab</name>
    <dbReference type="NCBI Taxonomy" id="85552"/>
    <lineage>
        <taxon>Eukaryota</taxon>
        <taxon>Metazoa</taxon>
        <taxon>Ecdysozoa</taxon>
        <taxon>Arthropoda</taxon>
        <taxon>Crustacea</taxon>
        <taxon>Multicrustacea</taxon>
        <taxon>Malacostraca</taxon>
        <taxon>Eumalacostraca</taxon>
        <taxon>Eucarida</taxon>
        <taxon>Decapoda</taxon>
        <taxon>Pleocyemata</taxon>
        <taxon>Brachyura</taxon>
        <taxon>Eubrachyura</taxon>
        <taxon>Portunoidea</taxon>
        <taxon>Portunidae</taxon>
        <taxon>Portuninae</taxon>
        <taxon>Scylla</taxon>
    </lineage>
</organism>
<protein>
    <submittedName>
        <fullName evidence="3">Uncharacterized protein</fullName>
    </submittedName>
</protein>
<name>A0AAW0V6A8_SCYPA</name>
<reference evidence="3 4" key="1">
    <citation type="submission" date="2023-03" db="EMBL/GenBank/DDBJ databases">
        <title>High-quality genome of Scylla paramamosain provides insights in environmental adaptation.</title>
        <authorList>
            <person name="Zhang L."/>
        </authorList>
    </citation>
    <scope>NUCLEOTIDE SEQUENCE [LARGE SCALE GENOMIC DNA]</scope>
    <source>
        <strain evidence="3">LZ_2023a</strain>
        <tissue evidence="3">Muscle</tissue>
    </source>
</reference>
<evidence type="ECO:0000313" key="4">
    <source>
        <dbReference type="Proteomes" id="UP001487740"/>
    </source>
</evidence>
<dbReference type="EMBL" id="JARAKH010000001">
    <property type="protein sequence ID" value="KAK8407862.1"/>
    <property type="molecule type" value="Genomic_DNA"/>
</dbReference>
<feature type="chain" id="PRO_5043979434" evidence="2">
    <location>
        <begin position="21"/>
        <end position="284"/>
    </location>
</feature>
<keyword evidence="1" id="KW-0472">Membrane</keyword>
<gene>
    <name evidence="3" type="ORF">O3P69_002420</name>
</gene>